<accession>A0A2P2PCC4</accession>
<feature type="chain" id="PRO_5015199837" evidence="1">
    <location>
        <begin position="16"/>
        <end position="33"/>
    </location>
</feature>
<keyword evidence="1" id="KW-0732">Signal</keyword>
<dbReference type="AlphaFoldDB" id="A0A2P2PCC4"/>
<sequence length="33" mass="3918">MFLGMLCSCCCYTWLLDLRHLLSTHNTRGQRED</sequence>
<protein>
    <submittedName>
        <fullName evidence="2">Uncharacterized protein</fullName>
    </submittedName>
</protein>
<evidence type="ECO:0000313" key="2">
    <source>
        <dbReference type="EMBL" id="MBX52343.1"/>
    </source>
</evidence>
<name>A0A2P2PCC4_RHIMU</name>
<evidence type="ECO:0000256" key="1">
    <source>
        <dbReference type="SAM" id="SignalP"/>
    </source>
</evidence>
<dbReference type="EMBL" id="GGEC01071859">
    <property type="protein sequence ID" value="MBX52343.1"/>
    <property type="molecule type" value="Transcribed_RNA"/>
</dbReference>
<proteinExistence type="predicted"/>
<feature type="signal peptide" evidence="1">
    <location>
        <begin position="1"/>
        <end position="15"/>
    </location>
</feature>
<organism evidence="2">
    <name type="scientific">Rhizophora mucronata</name>
    <name type="common">Asiatic mangrove</name>
    <dbReference type="NCBI Taxonomy" id="61149"/>
    <lineage>
        <taxon>Eukaryota</taxon>
        <taxon>Viridiplantae</taxon>
        <taxon>Streptophyta</taxon>
        <taxon>Embryophyta</taxon>
        <taxon>Tracheophyta</taxon>
        <taxon>Spermatophyta</taxon>
        <taxon>Magnoliopsida</taxon>
        <taxon>eudicotyledons</taxon>
        <taxon>Gunneridae</taxon>
        <taxon>Pentapetalae</taxon>
        <taxon>rosids</taxon>
        <taxon>fabids</taxon>
        <taxon>Malpighiales</taxon>
        <taxon>Rhizophoraceae</taxon>
        <taxon>Rhizophora</taxon>
    </lineage>
</organism>
<reference evidence="2" key="1">
    <citation type="submission" date="2018-02" db="EMBL/GenBank/DDBJ databases">
        <title>Rhizophora mucronata_Transcriptome.</title>
        <authorList>
            <person name="Meera S.P."/>
            <person name="Sreeshan A."/>
            <person name="Augustine A."/>
        </authorList>
    </citation>
    <scope>NUCLEOTIDE SEQUENCE</scope>
    <source>
        <tissue evidence="2">Leaf</tissue>
    </source>
</reference>